<dbReference type="GO" id="GO:0016020">
    <property type="term" value="C:membrane"/>
    <property type="evidence" value="ECO:0007669"/>
    <property type="project" value="InterPro"/>
</dbReference>
<accession>A0A1V1P7G4</accession>
<dbReference type="InterPro" id="IPR038081">
    <property type="entry name" value="CalX-like_sf"/>
</dbReference>
<dbReference type="GO" id="GO:0007154">
    <property type="term" value="P:cell communication"/>
    <property type="evidence" value="ECO:0007669"/>
    <property type="project" value="InterPro"/>
</dbReference>
<evidence type="ECO:0000259" key="4">
    <source>
        <dbReference type="Pfam" id="PF03160"/>
    </source>
</evidence>
<dbReference type="AlphaFoldDB" id="A0A1V1P7G4"/>
<evidence type="ECO:0000313" key="5">
    <source>
        <dbReference type="EMBL" id="ETR70750.1"/>
    </source>
</evidence>
<evidence type="ECO:0000256" key="3">
    <source>
        <dbReference type="ARBA" id="ARBA00022837"/>
    </source>
</evidence>
<evidence type="ECO:0000256" key="1">
    <source>
        <dbReference type="ARBA" id="ARBA00022729"/>
    </source>
</evidence>
<organism evidence="5 6">
    <name type="scientific">Candidatus Magnetoglobus multicellularis str. Araruama</name>
    <dbReference type="NCBI Taxonomy" id="890399"/>
    <lineage>
        <taxon>Bacteria</taxon>
        <taxon>Pseudomonadati</taxon>
        <taxon>Thermodesulfobacteriota</taxon>
        <taxon>Desulfobacteria</taxon>
        <taxon>Desulfobacterales</taxon>
        <taxon>Desulfobacteraceae</taxon>
        <taxon>Candidatus Magnetoglobus</taxon>
    </lineage>
</organism>
<evidence type="ECO:0000256" key="2">
    <source>
        <dbReference type="ARBA" id="ARBA00022737"/>
    </source>
</evidence>
<evidence type="ECO:0000313" key="6">
    <source>
        <dbReference type="Proteomes" id="UP000189670"/>
    </source>
</evidence>
<dbReference type="Gene3D" id="2.60.40.2030">
    <property type="match status" value="1"/>
</dbReference>
<dbReference type="SUPFAM" id="SSF50939">
    <property type="entry name" value="Sialidases"/>
    <property type="match status" value="1"/>
</dbReference>
<protein>
    <recommendedName>
        <fullName evidence="4">Calx-beta domain-containing protein</fullName>
    </recommendedName>
</protein>
<sequence>MTKSSDGGNSFETPYQINSQYDKCAFDFDMVIDNDGTLYIPFTSTVEDHQFGDLYLASGKTYNWNNLTINKQITKTTNGNQICPKISIFSNTIYLSWYDTRYEESEIYLACSYDQGKNFESVLNVTKKPGVQFPRDMIVDNNGVYILASNFRYEPFATVLYRTGDFIKAAVILTESSQSTQVIEDGKPDNYIISLNRKPKTSVTVYINTDEQINTIPDYIVFTPENWDISQEVSVLAQNDYISEGLHTSTITHQVYTSDADFVGVSVNNIIVNVTDNDSIPFIEFSVSNAEGRETKRHVHIELGLSVKSSQDATVSYGISGGDAEDGVDYILDSGKAVIPAGMLTTTVMLEIINDERHENDEYVEISLGHPSENIQLGITQIFTYKINNDDFSDLRIKPDFLILAEGESGLYTVVLTSEPSDDVTVDINVSELSIVNAIPKKIMFSPENWNTGQQIQLKALEDTIFRGNKTVQINFLATSLDLNFKTGETKGIGITDNDPPPKPPLLSCPTITKNRDLQWSWQSDGGTGLFCYSLLNTDYCTESTATAYTHQAPYKGGRYKLSVKEKNYAGGWSETTQCEIELDAIAPQSQAKGPEVFSNESRTITISTQSNDLCNNSECNNYTQGSGIKRIELWAKAPGDKKFTIFDTHDDNLINTPFVYSADNKGVYQFYTIASDQALNNEDPPSEGFDFQSIYAPQFSGYAILGVGSIEGEEGLLSHTLTANRIYKHLIHRNFGLGNEDVLDHIKYFNPLDRKQTGESEFDKVGYFEGGALSYEEALKNAITIWAPEKMSIMPGPLYLILINHGFINGFNLYGDKILSPSVLDGWLDILESKVGTQYPIIITIGACHSGSFIDELSEPDKNRIIVTSAHSDEQSYRGPKNAISIIIMAQRWRPVHICLI</sequence>
<comment type="caution">
    <text evidence="5">The sequence shown here is derived from an EMBL/GenBank/DDBJ whole genome shotgun (WGS) entry which is preliminary data.</text>
</comment>
<dbReference type="Pfam" id="PF03160">
    <property type="entry name" value="Calx-beta"/>
    <property type="match status" value="1"/>
</dbReference>
<keyword evidence="2" id="KW-0677">Repeat</keyword>
<keyword evidence="3" id="KW-0106">Calcium</keyword>
<dbReference type="InterPro" id="IPR003644">
    <property type="entry name" value="Calx_beta"/>
</dbReference>
<keyword evidence="1" id="KW-0732">Signal</keyword>
<name>A0A1V1P7G4_9BACT</name>
<gene>
    <name evidence="5" type="ORF">OMM_03014</name>
</gene>
<dbReference type="Gene3D" id="3.40.50.1460">
    <property type="match status" value="1"/>
</dbReference>
<dbReference type="Proteomes" id="UP000189670">
    <property type="component" value="Unassembled WGS sequence"/>
</dbReference>
<proteinExistence type="predicted"/>
<dbReference type="InterPro" id="IPR036278">
    <property type="entry name" value="Sialidase_sf"/>
</dbReference>
<reference evidence="6" key="1">
    <citation type="submission" date="2012-11" db="EMBL/GenBank/DDBJ databases">
        <authorList>
            <person name="Lucero-Rivera Y.E."/>
            <person name="Tovar-Ramirez D."/>
        </authorList>
    </citation>
    <scope>NUCLEOTIDE SEQUENCE [LARGE SCALE GENOMIC DNA]</scope>
    <source>
        <strain evidence="6">Araruama</strain>
    </source>
</reference>
<feature type="domain" description="Calx-beta" evidence="4">
    <location>
        <begin position="276"/>
        <end position="390"/>
    </location>
</feature>
<dbReference type="SUPFAM" id="SSF141072">
    <property type="entry name" value="CalX-like"/>
    <property type="match status" value="1"/>
</dbReference>
<dbReference type="EMBL" id="ATBP01000375">
    <property type="protein sequence ID" value="ETR70750.1"/>
    <property type="molecule type" value="Genomic_DNA"/>
</dbReference>